<dbReference type="EMBL" id="ABZS01000010">
    <property type="protein sequence ID" value="EEP61302.1"/>
    <property type="molecule type" value="Genomic_DNA"/>
</dbReference>
<comment type="caution">
    <text evidence="1">The sequence shown here is derived from an EMBL/GenBank/DDBJ whole genome shotgun (WGS) entry which is preliminary data.</text>
</comment>
<keyword evidence="2" id="KW-1185">Reference proteome</keyword>
<dbReference type="SUPFAM" id="SSF53474">
    <property type="entry name" value="alpha/beta-Hydrolases"/>
    <property type="match status" value="1"/>
</dbReference>
<dbReference type="AlphaFoldDB" id="C4FHZ7"/>
<protein>
    <recommendedName>
        <fullName evidence="3">Serine aminopeptidase S33 domain-containing protein</fullName>
    </recommendedName>
</protein>
<organism evidence="1 2">
    <name type="scientific">Sulfurihydrogenibium yellowstonense SS-5</name>
    <dbReference type="NCBI Taxonomy" id="432331"/>
    <lineage>
        <taxon>Bacteria</taxon>
        <taxon>Pseudomonadati</taxon>
        <taxon>Aquificota</taxon>
        <taxon>Aquificia</taxon>
        <taxon>Aquificales</taxon>
        <taxon>Hydrogenothermaceae</taxon>
        <taxon>Sulfurihydrogenibium</taxon>
    </lineage>
</organism>
<name>C4FHZ7_9AQUI</name>
<evidence type="ECO:0000313" key="1">
    <source>
        <dbReference type="EMBL" id="EEP61302.1"/>
    </source>
</evidence>
<evidence type="ECO:0008006" key="3">
    <source>
        <dbReference type="Google" id="ProtNLM"/>
    </source>
</evidence>
<gene>
    <name evidence="1" type="ORF">SULYE_0176</name>
</gene>
<evidence type="ECO:0000313" key="2">
    <source>
        <dbReference type="Proteomes" id="UP000005540"/>
    </source>
</evidence>
<dbReference type="Proteomes" id="UP000005540">
    <property type="component" value="Unassembled WGS sequence"/>
</dbReference>
<accession>C4FHZ7</accession>
<reference evidence="1 2" key="1">
    <citation type="submission" date="2009-04" db="EMBL/GenBank/DDBJ databases">
        <authorList>
            <person name="Reysenbach A.-L."/>
            <person name="Heidelberg J.F."/>
            <person name="Nelson W.C."/>
        </authorList>
    </citation>
    <scope>NUCLEOTIDE SEQUENCE [LARGE SCALE GENOMIC DNA]</scope>
    <source>
        <strain evidence="1 2">SS-5</strain>
    </source>
</reference>
<dbReference type="Gene3D" id="3.40.50.1820">
    <property type="entry name" value="alpha/beta hydrolase"/>
    <property type="match status" value="1"/>
</dbReference>
<dbReference type="InterPro" id="IPR029058">
    <property type="entry name" value="AB_hydrolase_fold"/>
</dbReference>
<proteinExistence type="predicted"/>
<sequence length="70" mass="8087">MTAPLIIIHSKEDDLSSIKGAKFIYEKVPSKIKKFVELTNSYHIITMDNERDIVSKETILFFNSLLKEKS</sequence>